<organism evidence="2 3">
    <name type="scientific">Aliiroseovarius pelagivivens</name>
    <dbReference type="NCBI Taxonomy" id="1639690"/>
    <lineage>
        <taxon>Bacteria</taxon>
        <taxon>Pseudomonadati</taxon>
        <taxon>Pseudomonadota</taxon>
        <taxon>Alphaproteobacteria</taxon>
        <taxon>Rhodobacterales</taxon>
        <taxon>Paracoccaceae</taxon>
        <taxon>Aliiroseovarius</taxon>
    </lineage>
</organism>
<dbReference type="PRINTS" id="PR00114">
    <property type="entry name" value="STPHPHTASE"/>
</dbReference>
<dbReference type="GO" id="GO:0005737">
    <property type="term" value="C:cytoplasm"/>
    <property type="evidence" value="ECO:0007669"/>
    <property type="project" value="TreeGrafter"/>
</dbReference>
<dbReference type="InterPro" id="IPR004843">
    <property type="entry name" value="Calcineurin-like_PHP"/>
</dbReference>
<accession>A0A2R8ALH8</accession>
<dbReference type="PROSITE" id="PS00125">
    <property type="entry name" value="SER_THR_PHOSPHATASE"/>
    <property type="match status" value="1"/>
</dbReference>
<dbReference type="GO" id="GO:0016791">
    <property type="term" value="F:phosphatase activity"/>
    <property type="evidence" value="ECO:0007669"/>
    <property type="project" value="TreeGrafter"/>
</dbReference>
<dbReference type="Proteomes" id="UP000244911">
    <property type="component" value="Unassembled WGS sequence"/>
</dbReference>
<dbReference type="PANTHER" id="PTHR42850">
    <property type="entry name" value="METALLOPHOSPHOESTERASE"/>
    <property type="match status" value="1"/>
</dbReference>
<dbReference type="OrthoDB" id="9807890at2"/>
<dbReference type="EMBL" id="OMOI01000001">
    <property type="protein sequence ID" value="SPF76903.1"/>
    <property type="molecule type" value="Genomic_DNA"/>
</dbReference>
<dbReference type="AlphaFoldDB" id="A0A2R8ALH8"/>
<reference evidence="2 3" key="1">
    <citation type="submission" date="2018-03" db="EMBL/GenBank/DDBJ databases">
        <authorList>
            <person name="Keele B.F."/>
        </authorList>
    </citation>
    <scope>NUCLEOTIDE SEQUENCE [LARGE SCALE GENOMIC DNA]</scope>
    <source>
        <strain evidence="2 3">CECT 8811</strain>
    </source>
</reference>
<dbReference type="GO" id="GO:0110154">
    <property type="term" value="P:RNA decapping"/>
    <property type="evidence" value="ECO:0007669"/>
    <property type="project" value="TreeGrafter"/>
</dbReference>
<dbReference type="SUPFAM" id="SSF56300">
    <property type="entry name" value="Metallo-dependent phosphatases"/>
    <property type="match status" value="1"/>
</dbReference>
<dbReference type="Pfam" id="PF00149">
    <property type="entry name" value="Metallophos"/>
    <property type="match status" value="1"/>
</dbReference>
<sequence>MGKFLNSLFRTFGGGATFDAPLAPDQPFLVIGDIHGQLDALETILGQIADDPDHADLPLVFVGDYMDRGPHSAGVLRRLMALQASDPRDITCLRGNHEQLLLNFLDNPPLNAPVWFANGGIATLNSFGIRASKLDMRGERVLMVRERLKSELGAEALDFLQSLPNIWQTGNVAVVHAGADPERPISDQDEDVLTWGHADFRSRPRQDGVWVVHGHTIVPEVMVRQGRISVDTGAFQTGALPAVSVSSGGVRVVGQKETRLIWPDVDGSDEAG</sequence>
<dbReference type="CDD" id="cd00144">
    <property type="entry name" value="MPP_PPP_family"/>
    <property type="match status" value="1"/>
</dbReference>
<evidence type="ECO:0000259" key="1">
    <source>
        <dbReference type="PROSITE" id="PS00125"/>
    </source>
</evidence>
<dbReference type="RefSeq" id="WP_108856872.1">
    <property type="nucleotide sequence ID" value="NZ_OMOI01000001.1"/>
</dbReference>
<keyword evidence="2" id="KW-0378">Hydrolase</keyword>
<name>A0A2R8ALH8_9RHOB</name>
<dbReference type="GO" id="GO:0008803">
    <property type="term" value="F:bis(5'-nucleosyl)-tetraphosphatase (symmetrical) activity"/>
    <property type="evidence" value="ECO:0007669"/>
    <property type="project" value="TreeGrafter"/>
</dbReference>
<dbReference type="InterPro" id="IPR050126">
    <property type="entry name" value="Ap4A_hydrolase"/>
</dbReference>
<gene>
    <name evidence="2" type="primary">prpE</name>
    <name evidence="2" type="ORF">ALP8811_01920</name>
</gene>
<evidence type="ECO:0000313" key="3">
    <source>
        <dbReference type="Proteomes" id="UP000244911"/>
    </source>
</evidence>
<dbReference type="PANTHER" id="PTHR42850:SF4">
    <property type="entry name" value="ZINC-DEPENDENT ENDOPOLYPHOSPHATASE"/>
    <property type="match status" value="1"/>
</dbReference>
<dbReference type="EC" id="3.6.1.17" evidence="2"/>
<dbReference type="Gene3D" id="3.60.21.10">
    <property type="match status" value="1"/>
</dbReference>
<dbReference type="GO" id="GO:0004081">
    <property type="term" value="F:bis(5'-nucleosyl)-tetraphosphatase (asymmetrical) activity"/>
    <property type="evidence" value="ECO:0007669"/>
    <property type="project" value="UniProtKB-EC"/>
</dbReference>
<protein>
    <submittedName>
        <fullName evidence="2">Bis(5'-nucleosyl)-tetraphosphatase PrpE [asymmetrical]</fullName>
        <ecNumber evidence="2">3.6.1.17</ecNumber>
    </submittedName>
</protein>
<feature type="domain" description="Serine/threonine specific protein phosphatases" evidence="1">
    <location>
        <begin position="93"/>
        <end position="98"/>
    </location>
</feature>
<proteinExistence type="predicted"/>
<keyword evidence="3" id="KW-1185">Reference proteome</keyword>
<dbReference type="InterPro" id="IPR006186">
    <property type="entry name" value="Ser/Thr-sp_prot-phosphatase"/>
</dbReference>
<evidence type="ECO:0000313" key="2">
    <source>
        <dbReference type="EMBL" id="SPF76903.1"/>
    </source>
</evidence>
<dbReference type="InterPro" id="IPR029052">
    <property type="entry name" value="Metallo-depent_PP-like"/>
</dbReference>